<organism evidence="2 3">
    <name type="scientific">Methanosarcina acetivorans</name>
    <dbReference type="NCBI Taxonomy" id="2214"/>
    <lineage>
        <taxon>Archaea</taxon>
        <taxon>Methanobacteriati</taxon>
        <taxon>Methanobacteriota</taxon>
        <taxon>Stenosarchaea group</taxon>
        <taxon>Methanomicrobia</taxon>
        <taxon>Methanosarcinales</taxon>
        <taxon>Methanosarcinaceae</taxon>
        <taxon>Methanosarcina</taxon>
    </lineage>
</organism>
<evidence type="ECO:0000256" key="1">
    <source>
        <dbReference type="SAM" id="Coils"/>
    </source>
</evidence>
<accession>A0A832S8E3</accession>
<dbReference type="InterPro" id="IPR003768">
    <property type="entry name" value="ScpA"/>
</dbReference>
<dbReference type="OMA" id="IDPWDID"/>
<evidence type="ECO:0000313" key="3">
    <source>
        <dbReference type="Proteomes" id="UP000600774"/>
    </source>
</evidence>
<evidence type="ECO:0000313" key="2">
    <source>
        <dbReference type="EMBL" id="HIH92684.1"/>
    </source>
</evidence>
<protein>
    <submittedName>
        <fullName evidence="2">Segregation/condensation protein A</fullName>
    </submittedName>
</protein>
<comment type="caution">
    <text evidence="2">The sequence shown here is derived from an EMBL/GenBank/DDBJ whole genome shotgun (WGS) entry which is preliminary data.</text>
</comment>
<keyword evidence="1" id="KW-0175">Coiled coil</keyword>
<proteinExistence type="predicted"/>
<dbReference type="PANTHER" id="PTHR33969:SF2">
    <property type="entry name" value="SEGREGATION AND CONDENSATION PROTEIN A"/>
    <property type="match status" value="1"/>
</dbReference>
<sequence length="361" mass="40995">MAELIDHADHAALNISGLPSSRESGEKDSLFSDPDFFGLPTTLSYLGVDWALLDLSEFNTYEPLGILVELAKDGKIDPWDIDVVQLTDSFLQRVEELQKMDLRISSRTLLYSAILLRMKSSVILEVEEEEAEDFDPDFFDDEYLPEPDEFPIPKLPIRRHSTRPVTLNELILELKKAERTFSRKNEKKARLAAEEPDIPDAPLATGDALGIAHDEAISSRLALIWARLVELFMKQPVVEFSELLRMSEDRVMDYLSLLFLASSRKVWLFQSEMFGELYIYPGEESGFSTEGNPPLFHQMKQGLIEDVSAPELSRREKFAGSKPQVEGMDRAPDEAVYPEVLSFEPEHIDINSPVDSPEETR</sequence>
<dbReference type="Gene3D" id="1.10.10.580">
    <property type="entry name" value="Structural maintenance of chromosome 1. Chain E"/>
    <property type="match status" value="1"/>
</dbReference>
<feature type="coiled-coil region" evidence="1">
    <location>
        <begin position="167"/>
        <end position="194"/>
    </location>
</feature>
<name>A0A832S8E3_9EURY</name>
<dbReference type="Gene3D" id="6.10.250.2410">
    <property type="match status" value="1"/>
</dbReference>
<dbReference type="AlphaFoldDB" id="A0A832S8E3"/>
<dbReference type="Pfam" id="PF02616">
    <property type="entry name" value="SMC_ScpA"/>
    <property type="match status" value="2"/>
</dbReference>
<reference evidence="2" key="1">
    <citation type="journal article" date="2020" name="bioRxiv">
        <title>A rank-normalized archaeal taxonomy based on genome phylogeny resolves widespread incomplete and uneven classifications.</title>
        <authorList>
            <person name="Rinke C."/>
            <person name="Chuvochina M."/>
            <person name="Mussig A.J."/>
            <person name="Chaumeil P.-A."/>
            <person name="Waite D.W."/>
            <person name="Whitman W.B."/>
            <person name="Parks D.H."/>
            <person name="Hugenholtz P."/>
        </authorList>
    </citation>
    <scope>NUCLEOTIDE SEQUENCE</scope>
    <source>
        <strain evidence="2">UBA8876</strain>
    </source>
</reference>
<dbReference type="PANTHER" id="PTHR33969">
    <property type="entry name" value="SEGREGATION AND CONDENSATION PROTEIN A"/>
    <property type="match status" value="1"/>
</dbReference>
<dbReference type="InterPro" id="IPR023093">
    <property type="entry name" value="ScpA-like_C"/>
</dbReference>
<dbReference type="Proteomes" id="UP000600774">
    <property type="component" value="Unassembled WGS sequence"/>
</dbReference>
<gene>
    <name evidence="2" type="ORF">HA338_01125</name>
</gene>
<dbReference type="RefSeq" id="WP_011024213.1">
    <property type="nucleotide sequence ID" value="NZ_DUJU01000012.1"/>
</dbReference>
<dbReference type="GeneID" id="1476227"/>
<dbReference type="EMBL" id="DUJU01000012">
    <property type="protein sequence ID" value="HIH92684.1"/>
    <property type="molecule type" value="Genomic_DNA"/>
</dbReference>